<organism evidence="1 2">
    <name type="scientific">Paenibacillus graminis</name>
    <dbReference type="NCBI Taxonomy" id="189425"/>
    <lineage>
        <taxon>Bacteria</taxon>
        <taxon>Bacillati</taxon>
        <taxon>Bacillota</taxon>
        <taxon>Bacilli</taxon>
        <taxon>Bacillales</taxon>
        <taxon>Paenibacillaceae</taxon>
        <taxon>Paenibacillus</taxon>
    </lineage>
</organism>
<evidence type="ECO:0000313" key="1">
    <source>
        <dbReference type="EMBL" id="AIQ70532.1"/>
    </source>
</evidence>
<evidence type="ECO:0000313" key="2">
    <source>
        <dbReference type="Proteomes" id="UP000029500"/>
    </source>
</evidence>
<dbReference type="eggNOG" id="ENOG502ZXVF">
    <property type="taxonomic scope" value="Bacteria"/>
</dbReference>
<dbReference type="AlphaFoldDB" id="A0A089MB65"/>
<sequence length="151" mass="17158">MTNLFKFHDHRPKTLEIGETFPNIKLTNGGYFNELVDDYLLVILLSVYCKACISALEELSIFLEAHGPVNLLILADGPDEKIEYLRNEFPENVSISKYAVHDMKEKLKTDNTPWLYGVARNGVVLKSYVCGNEYYKLVYEDARASLDSNSG</sequence>
<evidence type="ECO:0008006" key="3">
    <source>
        <dbReference type="Google" id="ProtNLM"/>
    </source>
</evidence>
<dbReference type="HOGENOM" id="CLU_1729573_0_0_9"/>
<dbReference type="RefSeq" id="WP_025707490.1">
    <property type="nucleotide sequence ID" value="NZ_CP009287.1"/>
</dbReference>
<dbReference type="OrthoDB" id="2596987at2"/>
<keyword evidence="2" id="KW-1185">Reference proteome</keyword>
<dbReference type="KEGG" id="pgm:PGRAT_25015"/>
<accession>A0A089MB65</accession>
<reference evidence="1 2" key="1">
    <citation type="submission" date="2014-08" db="EMBL/GenBank/DDBJ databases">
        <title>Comparative genomics of the Paenibacillus odorifer group.</title>
        <authorList>
            <person name="den Bakker H.C."/>
            <person name="Tsai Y.-C."/>
            <person name="Martin N."/>
            <person name="Korlach J."/>
            <person name="Wiedmann M."/>
        </authorList>
    </citation>
    <scope>NUCLEOTIDE SEQUENCE [LARGE SCALE GENOMIC DNA]</scope>
    <source>
        <strain evidence="1 2">DSM 15220</strain>
    </source>
</reference>
<dbReference type="SUPFAM" id="SSF52833">
    <property type="entry name" value="Thioredoxin-like"/>
    <property type="match status" value="1"/>
</dbReference>
<dbReference type="InterPro" id="IPR036249">
    <property type="entry name" value="Thioredoxin-like_sf"/>
</dbReference>
<protein>
    <recommendedName>
        <fullName evidence="3">Thioredoxin domain-containing protein</fullName>
    </recommendedName>
</protein>
<name>A0A089MB65_9BACL</name>
<dbReference type="EMBL" id="CP009287">
    <property type="protein sequence ID" value="AIQ70532.1"/>
    <property type="molecule type" value="Genomic_DNA"/>
</dbReference>
<dbReference type="Proteomes" id="UP000029500">
    <property type="component" value="Chromosome"/>
</dbReference>
<proteinExistence type="predicted"/>
<gene>
    <name evidence="1" type="ORF">PGRAT_25015</name>
</gene>